<protein>
    <submittedName>
        <fullName evidence="7">Sigma-70 family RNA polymerase sigma factor</fullName>
    </submittedName>
</protein>
<proteinExistence type="inferred from homology"/>
<dbReference type="InterPro" id="IPR013325">
    <property type="entry name" value="RNA_pol_sigma_r2"/>
</dbReference>
<evidence type="ECO:0000313" key="8">
    <source>
        <dbReference type="Proteomes" id="UP001058271"/>
    </source>
</evidence>
<dbReference type="InterPro" id="IPR036388">
    <property type="entry name" value="WH-like_DNA-bd_sf"/>
</dbReference>
<dbReference type="EMBL" id="CP073721">
    <property type="protein sequence ID" value="UWZ39565.1"/>
    <property type="molecule type" value="Genomic_DNA"/>
</dbReference>
<gene>
    <name evidence="7" type="ORF">Drose_15830</name>
</gene>
<evidence type="ECO:0000256" key="1">
    <source>
        <dbReference type="ARBA" id="ARBA00010641"/>
    </source>
</evidence>
<dbReference type="RefSeq" id="WP_260728979.1">
    <property type="nucleotide sequence ID" value="NZ_BAAABS010000003.1"/>
</dbReference>
<keyword evidence="3" id="KW-0731">Sigma factor</keyword>
<evidence type="ECO:0000256" key="4">
    <source>
        <dbReference type="ARBA" id="ARBA00023125"/>
    </source>
</evidence>
<dbReference type="InterPro" id="IPR039425">
    <property type="entry name" value="RNA_pol_sigma-70-like"/>
</dbReference>
<dbReference type="PANTHER" id="PTHR43133:SF50">
    <property type="entry name" value="ECF RNA POLYMERASE SIGMA FACTOR SIGM"/>
    <property type="match status" value="1"/>
</dbReference>
<dbReference type="Proteomes" id="UP001058271">
    <property type="component" value="Chromosome"/>
</dbReference>
<evidence type="ECO:0000256" key="2">
    <source>
        <dbReference type="ARBA" id="ARBA00023015"/>
    </source>
</evidence>
<organism evidence="7 8">
    <name type="scientific">Dactylosporangium roseum</name>
    <dbReference type="NCBI Taxonomy" id="47989"/>
    <lineage>
        <taxon>Bacteria</taxon>
        <taxon>Bacillati</taxon>
        <taxon>Actinomycetota</taxon>
        <taxon>Actinomycetes</taxon>
        <taxon>Micromonosporales</taxon>
        <taxon>Micromonosporaceae</taxon>
        <taxon>Dactylosporangium</taxon>
    </lineage>
</organism>
<keyword evidence="4" id="KW-0238">DNA-binding</keyword>
<dbReference type="InterPro" id="IPR013324">
    <property type="entry name" value="RNA_pol_sigma_r3/r4-like"/>
</dbReference>
<dbReference type="InterPro" id="IPR014284">
    <property type="entry name" value="RNA_pol_sigma-70_dom"/>
</dbReference>
<evidence type="ECO:0000256" key="5">
    <source>
        <dbReference type="ARBA" id="ARBA00023163"/>
    </source>
</evidence>
<accession>A0ABY5ZBR4</accession>
<reference evidence="7" key="1">
    <citation type="submission" date="2021-04" db="EMBL/GenBank/DDBJ databases">
        <title>Biosynthetic gene clusters of Dactylosporangioum roseum.</title>
        <authorList>
            <person name="Hartkoorn R.C."/>
            <person name="Beaudoing E."/>
            <person name="Hot D."/>
            <person name="Moureu S."/>
        </authorList>
    </citation>
    <scope>NUCLEOTIDE SEQUENCE</scope>
    <source>
        <strain evidence="7">NRRL B-16295</strain>
    </source>
</reference>
<keyword evidence="5" id="KW-0804">Transcription</keyword>
<comment type="similarity">
    <text evidence="1">Belongs to the sigma-70 factor family. ECF subfamily.</text>
</comment>
<dbReference type="Gene3D" id="1.10.1740.10">
    <property type="match status" value="1"/>
</dbReference>
<dbReference type="Pfam" id="PF08281">
    <property type="entry name" value="Sigma70_r4_2"/>
    <property type="match status" value="1"/>
</dbReference>
<dbReference type="CDD" id="cd06171">
    <property type="entry name" value="Sigma70_r4"/>
    <property type="match status" value="1"/>
</dbReference>
<sequence>MTFEEFLGAEMTGLTRFSGALCGNQHLAEDVLVDALLVASTRWSRISRMEHPLAYVRRIVLSTFLSETRKAGRRRTEATSDPALLERADADAYEAVDRRDEVRRLLATLAPQQRAAVVLRYLFDQTDDEVADVLSCSPATVRSHLSHARSALRLTAAVDRRGS</sequence>
<dbReference type="Gene3D" id="1.10.10.10">
    <property type="entry name" value="Winged helix-like DNA-binding domain superfamily/Winged helix DNA-binding domain"/>
    <property type="match status" value="1"/>
</dbReference>
<dbReference type="NCBIfam" id="TIGR02937">
    <property type="entry name" value="sigma70-ECF"/>
    <property type="match status" value="1"/>
</dbReference>
<name>A0ABY5ZBR4_9ACTN</name>
<feature type="domain" description="RNA polymerase sigma factor 70 region 4 type 2" evidence="6">
    <location>
        <begin position="100"/>
        <end position="152"/>
    </location>
</feature>
<dbReference type="PANTHER" id="PTHR43133">
    <property type="entry name" value="RNA POLYMERASE ECF-TYPE SIGMA FACTO"/>
    <property type="match status" value="1"/>
</dbReference>
<dbReference type="SUPFAM" id="SSF88659">
    <property type="entry name" value="Sigma3 and sigma4 domains of RNA polymerase sigma factors"/>
    <property type="match status" value="1"/>
</dbReference>
<dbReference type="InterPro" id="IPR013249">
    <property type="entry name" value="RNA_pol_sigma70_r4_t2"/>
</dbReference>
<evidence type="ECO:0000259" key="6">
    <source>
        <dbReference type="Pfam" id="PF08281"/>
    </source>
</evidence>
<evidence type="ECO:0000313" key="7">
    <source>
        <dbReference type="EMBL" id="UWZ39565.1"/>
    </source>
</evidence>
<keyword evidence="2" id="KW-0805">Transcription regulation</keyword>
<evidence type="ECO:0000256" key="3">
    <source>
        <dbReference type="ARBA" id="ARBA00023082"/>
    </source>
</evidence>
<keyword evidence="8" id="KW-1185">Reference proteome</keyword>
<dbReference type="SUPFAM" id="SSF88946">
    <property type="entry name" value="Sigma2 domain of RNA polymerase sigma factors"/>
    <property type="match status" value="1"/>
</dbReference>